<dbReference type="PANTHER" id="PTHR35910">
    <property type="entry name" value="2EXR DOMAIN-CONTAINING PROTEIN"/>
    <property type="match status" value="1"/>
</dbReference>
<organism evidence="2 3">
    <name type="scientific">Oculimacula yallundae</name>
    <dbReference type="NCBI Taxonomy" id="86028"/>
    <lineage>
        <taxon>Eukaryota</taxon>
        <taxon>Fungi</taxon>
        <taxon>Dikarya</taxon>
        <taxon>Ascomycota</taxon>
        <taxon>Pezizomycotina</taxon>
        <taxon>Leotiomycetes</taxon>
        <taxon>Helotiales</taxon>
        <taxon>Ploettnerulaceae</taxon>
        <taxon>Oculimacula</taxon>
    </lineage>
</organism>
<reference evidence="2 3" key="1">
    <citation type="journal article" date="2024" name="Commun. Biol.">
        <title>Comparative genomic analysis of thermophilic fungi reveals convergent evolutionary adaptations and gene losses.</title>
        <authorList>
            <person name="Steindorff A.S."/>
            <person name="Aguilar-Pontes M.V."/>
            <person name="Robinson A.J."/>
            <person name="Andreopoulos B."/>
            <person name="LaButti K."/>
            <person name="Kuo A."/>
            <person name="Mondo S."/>
            <person name="Riley R."/>
            <person name="Otillar R."/>
            <person name="Haridas S."/>
            <person name="Lipzen A."/>
            <person name="Grimwood J."/>
            <person name="Schmutz J."/>
            <person name="Clum A."/>
            <person name="Reid I.D."/>
            <person name="Moisan M.C."/>
            <person name="Butler G."/>
            <person name="Nguyen T.T.M."/>
            <person name="Dewar K."/>
            <person name="Conant G."/>
            <person name="Drula E."/>
            <person name="Henrissat B."/>
            <person name="Hansel C."/>
            <person name="Singer S."/>
            <person name="Hutchinson M.I."/>
            <person name="de Vries R.P."/>
            <person name="Natvig D.O."/>
            <person name="Powell A.J."/>
            <person name="Tsang A."/>
            <person name="Grigoriev I.V."/>
        </authorList>
    </citation>
    <scope>NUCLEOTIDE SEQUENCE [LARGE SCALE GENOMIC DNA]</scope>
    <source>
        <strain evidence="2 3">CBS 494.80</strain>
    </source>
</reference>
<name>A0ABR4C7P2_9HELO</name>
<evidence type="ECO:0000259" key="1">
    <source>
        <dbReference type="Pfam" id="PF20150"/>
    </source>
</evidence>
<proteinExistence type="predicted"/>
<dbReference type="EMBL" id="JAZHXI010000012">
    <property type="protein sequence ID" value="KAL2065938.1"/>
    <property type="molecule type" value="Genomic_DNA"/>
</dbReference>
<dbReference type="Pfam" id="PF20150">
    <property type="entry name" value="2EXR"/>
    <property type="match status" value="1"/>
</dbReference>
<gene>
    <name evidence="2" type="ORF">VTL71DRAFT_3608</name>
</gene>
<accession>A0ABR4C7P2</accession>
<keyword evidence="3" id="KW-1185">Reference proteome</keyword>
<sequence>MAETFTLFNALPTELRLLIWYTTLEPRIIPLQCEIRCCTYTPGTFLYNSFMQPTERSRSLDTPTAINDIRIHIAAKRNIAPAPALEICRESRQFAIKQGYRVWKLKDEFGNTRDVMWNARLDIVSFATPHRRSMPRFYGELFRRQFPVEVRRVQNIAVPLVCWEETNREKKELGDCWVEYTGLKKIVVALAHYRRNHGRLELNACELIQGMKSCLGKIPAGRDAQEKAPIVILIRKQEDILRAEDVEIHMGDSCHLVKECNCTVWPGTTRPV</sequence>
<evidence type="ECO:0000313" key="3">
    <source>
        <dbReference type="Proteomes" id="UP001595075"/>
    </source>
</evidence>
<dbReference type="InterPro" id="IPR045518">
    <property type="entry name" value="2EXR"/>
</dbReference>
<comment type="caution">
    <text evidence="2">The sequence shown here is derived from an EMBL/GenBank/DDBJ whole genome shotgun (WGS) entry which is preliminary data.</text>
</comment>
<protein>
    <recommendedName>
        <fullName evidence="1">2EXR domain-containing protein</fullName>
    </recommendedName>
</protein>
<dbReference type="Proteomes" id="UP001595075">
    <property type="component" value="Unassembled WGS sequence"/>
</dbReference>
<dbReference type="PANTHER" id="PTHR35910:SF6">
    <property type="entry name" value="2EXR DOMAIN-CONTAINING PROTEIN"/>
    <property type="match status" value="1"/>
</dbReference>
<evidence type="ECO:0000313" key="2">
    <source>
        <dbReference type="EMBL" id="KAL2065938.1"/>
    </source>
</evidence>
<feature type="domain" description="2EXR" evidence="1">
    <location>
        <begin position="5"/>
        <end position="124"/>
    </location>
</feature>